<dbReference type="Proteomes" id="UP000502298">
    <property type="component" value="Chromosome"/>
</dbReference>
<dbReference type="KEGG" id="arca:HC352_05610"/>
<name>A0A6H2ELT2_9ACTO</name>
<dbReference type="AlphaFoldDB" id="A0A6H2ELT2"/>
<reference evidence="1 2" key="1">
    <citation type="submission" date="2020-03" db="EMBL/GenBank/DDBJ databases">
        <title>Complete genome of Arcanobacterium buesumensis sp. nov. strain 2701.</title>
        <authorList>
            <person name="Borowiak M."/>
            <person name="Alssahen M."/>
            <person name="Laemmler C."/>
            <person name="Malorny B."/>
            <person name="Hassan A."/>
            <person name="Prenger-Berninghoff E."/>
            <person name="Ploetz M."/>
            <person name="Abdulmawjood A."/>
        </authorList>
    </citation>
    <scope>NUCLEOTIDE SEQUENCE [LARGE SCALE GENOMIC DNA]</scope>
    <source>
        <strain evidence="1 2">2701</strain>
    </source>
</reference>
<dbReference type="EMBL" id="CP050804">
    <property type="protein sequence ID" value="QJC22029.1"/>
    <property type="molecule type" value="Genomic_DNA"/>
</dbReference>
<dbReference type="RefSeq" id="WP_168917963.1">
    <property type="nucleotide sequence ID" value="NZ_CP050804.1"/>
</dbReference>
<sequence>MHKPNLPTLSNALIGYGEAQASAEKTLQYLHATINKAHETEKIIEELLETND</sequence>
<evidence type="ECO:0000313" key="2">
    <source>
        <dbReference type="Proteomes" id="UP000502298"/>
    </source>
</evidence>
<accession>A0A6H2ELT2</accession>
<gene>
    <name evidence="1" type="ORF">HC352_05610</name>
</gene>
<organism evidence="1 2">
    <name type="scientific">Arcanobacterium buesumense</name>
    <dbReference type="NCBI Taxonomy" id="2722751"/>
    <lineage>
        <taxon>Bacteria</taxon>
        <taxon>Bacillati</taxon>
        <taxon>Actinomycetota</taxon>
        <taxon>Actinomycetes</taxon>
        <taxon>Actinomycetales</taxon>
        <taxon>Actinomycetaceae</taxon>
        <taxon>Arcanobacterium</taxon>
    </lineage>
</organism>
<protein>
    <submittedName>
        <fullName evidence="1">Uncharacterized protein</fullName>
    </submittedName>
</protein>
<keyword evidence="2" id="KW-1185">Reference proteome</keyword>
<proteinExistence type="predicted"/>
<evidence type="ECO:0000313" key="1">
    <source>
        <dbReference type="EMBL" id="QJC22029.1"/>
    </source>
</evidence>